<protein>
    <submittedName>
        <fullName evidence="2">Histidine phosphatase family protein</fullName>
    </submittedName>
</protein>
<dbReference type="InterPro" id="IPR022492">
    <property type="entry name" value="Phosphomutase_MSMEG4193_put"/>
</dbReference>
<dbReference type="InterPro" id="IPR050275">
    <property type="entry name" value="PGM_Phosphatase"/>
</dbReference>
<gene>
    <name evidence="2" type="ORF">ACFYXQ_34955</name>
</gene>
<comment type="caution">
    <text evidence="2">The sequence shown here is derived from an EMBL/GenBank/DDBJ whole genome shotgun (WGS) entry which is preliminary data.</text>
</comment>
<evidence type="ECO:0000313" key="3">
    <source>
        <dbReference type="Proteomes" id="UP001601992"/>
    </source>
</evidence>
<dbReference type="SUPFAM" id="SSF53254">
    <property type="entry name" value="Phosphoglycerate mutase-like"/>
    <property type="match status" value="1"/>
</dbReference>
<keyword evidence="3" id="KW-1185">Reference proteome</keyword>
<accession>A0ABW6SBI7</accession>
<proteinExistence type="predicted"/>
<dbReference type="EMBL" id="JBIAQY010000016">
    <property type="protein sequence ID" value="MFF3572978.1"/>
    <property type="molecule type" value="Genomic_DNA"/>
</dbReference>
<dbReference type="CDD" id="cd07067">
    <property type="entry name" value="HP_PGM_like"/>
    <property type="match status" value="1"/>
</dbReference>
<dbReference type="SMART" id="SM00855">
    <property type="entry name" value="PGAM"/>
    <property type="match status" value="1"/>
</dbReference>
<dbReference type="Gene3D" id="3.40.50.1240">
    <property type="entry name" value="Phosphoglycerate mutase-like"/>
    <property type="match status" value="1"/>
</dbReference>
<organism evidence="2 3">
    <name type="scientific">Nocardia jiangxiensis</name>
    <dbReference type="NCBI Taxonomy" id="282685"/>
    <lineage>
        <taxon>Bacteria</taxon>
        <taxon>Bacillati</taxon>
        <taxon>Actinomycetota</taxon>
        <taxon>Actinomycetes</taxon>
        <taxon>Mycobacteriales</taxon>
        <taxon>Nocardiaceae</taxon>
        <taxon>Nocardia</taxon>
    </lineage>
</organism>
<evidence type="ECO:0000313" key="2">
    <source>
        <dbReference type="EMBL" id="MFF3572978.1"/>
    </source>
</evidence>
<dbReference type="NCBIfam" id="TIGR03848">
    <property type="entry name" value="MSMEG_4193"/>
    <property type="match status" value="1"/>
</dbReference>
<dbReference type="RefSeq" id="WP_040822065.1">
    <property type="nucleotide sequence ID" value="NZ_JBIAQY010000016.1"/>
</dbReference>
<dbReference type="InterPro" id="IPR029033">
    <property type="entry name" value="His_PPase_superfam"/>
</dbReference>
<dbReference type="PANTHER" id="PTHR48100:SF2">
    <property type="entry name" value="CONSERVED PROTEIN"/>
    <property type="match status" value="1"/>
</dbReference>
<dbReference type="Proteomes" id="UP001601992">
    <property type="component" value="Unassembled WGS sequence"/>
</dbReference>
<dbReference type="InterPro" id="IPR013078">
    <property type="entry name" value="His_Pase_superF_clade-1"/>
</dbReference>
<feature type="region of interest" description="Disordered" evidence="1">
    <location>
        <begin position="191"/>
        <end position="258"/>
    </location>
</feature>
<evidence type="ECO:0000256" key="1">
    <source>
        <dbReference type="SAM" id="MobiDB-lite"/>
    </source>
</evidence>
<dbReference type="PANTHER" id="PTHR48100">
    <property type="entry name" value="BROAD-SPECIFICITY PHOSPHATASE YOR283W-RELATED"/>
    <property type="match status" value="1"/>
</dbReference>
<feature type="compositionally biased region" description="Polar residues" evidence="1">
    <location>
        <begin position="246"/>
        <end position="258"/>
    </location>
</feature>
<dbReference type="Pfam" id="PF00300">
    <property type="entry name" value="His_Phos_1"/>
    <property type="match status" value="1"/>
</dbReference>
<feature type="compositionally biased region" description="Low complexity" evidence="1">
    <location>
        <begin position="229"/>
        <end position="241"/>
    </location>
</feature>
<name>A0ABW6SBI7_9NOCA</name>
<reference evidence="2 3" key="1">
    <citation type="submission" date="2024-10" db="EMBL/GenBank/DDBJ databases">
        <title>The Natural Products Discovery Center: Release of the First 8490 Sequenced Strains for Exploring Actinobacteria Biosynthetic Diversity.</title>
        <authorList>
            <person name="Kalkreuter E."/>
            <person name="Kautsar S.A."/>
            <person name="Yang D."/>
            <person name="Bader C.D."/>
            <person name="Teijaro C.N."/>
            <person name="Fluegel L."/>
            <person name="Davis C.M."/>
            <person name="Simpson J.R."/>
            <person name="Lauterbach L."/>
            <person name="Steele A.D."/>
            <person name="Gui C."/>
            <person name="Meng S."/>
            <person name="Li G."/>
            <person name="Viehrig K."/>
            <person name="Ye F."/>
            <person name="Su P."/>
            <person name="Kiefer A.F."/>
            <person name="Nichols A."/>
            <person name="Cepeda A.J."/>
            <person name="Yan W."/>
            <person name="Fan B."/>
            <person name="Jiang Y."/>
            <person name="Adhikari A."/>
            <person name="Zheng C.-J."/>
            <person name="Schuster L."/>
            <person name="Cowan T.M."/>
            <person name="Smanski M.J."/>
            <person name="Chevrette M.G."/>
            <person name="De Carvalho L.P.S."/>
            <person name="Shen B."/>
        </authorList>
    </citation>
    <scope>NUCLEOTIDE SEQUENCE [LARGE SCALE GENOMIC DNA]</scope>
    <source>
        <strain evidence="2 3">NPDC002593</strain>
    </source>
</reference>
<sequence length="258" mass="27429">MTVILLRHGVSTSNTAHTLSGRTPGVELTERGREQARALAERLAPLPIEHIVVSPLLRCAHTVAPLAEKLALEPVTEERLVEVDYGDWTGRKLADLVKEPLWSVVQRHASGAVFPGGEGLADVQYRAVAAIREHDRRFAEQHGRDALWVACTHGDVIKSVLADALGIHLDGFQRLVVEPASLSVVRYTPAGPSVWRSNDTGTDLSALATPPEQRSREPAGPVPGGEVGPGPAANGGAAAGERTTDADNGNAQRPDSLE</sequence>